<feature type="region of interest" description="Disordered" evidence="1">
    <location>
        <begin position="61"/>
        <end position="81"/>
    </location>
</feature>
<keyword evidence="3" id="KW-1185">Reference proteome</keyword>
<feature type="region of interest" description="Disordered" evidence="1">
    <location>
        <begin position="106"/>
        <end position="137"/>
    </location>
</feature>
<dbReference type="Proteomes" id="UP000015106">
    <property type="component" value="Chromosome 4"/>
</dbReference>
<reference evidence="3" key="1">
    <citation type="journal article" date="2013" name="Nature">
        <title>Draft genome of the wheat A-genome progenitor Triticum urartu.</title>
        <authorList>
            <person name="Ling H.Q."/>
            <person name="Zhao S."/>
            <person name="Liu D."/>
            <person name="Wang J."/>
            <person name="Sun H."/>
            <person name="Zhang C."/>
            <person name="Fan H."/>
            <person name="Li D."/>
            <person name="Dong L."/>
            <person name="Tao Y."/>
            <person name="Gao C."/>
            <person name="Wu H."/>
            <person name="Li Y."/>
            <person name="Cui Y."/>
            <person name="Guo X."/>
            <person name="Zheng S."/>
            <person name="Wang B."/>
            <person name="Yu K."/>
            <person name="Liang Q."/>
            <person name="Yang W."/>
            <person name="Lou X."/>
            <person name="Chen J."/>
            <person name="Feng M."/>
            <person name="Jian J."/>
            <person name="Zhang X."/>
            <person name="Luo G."/>
            <person name="Jiang Y."/>
            <person name="Liu J."/>
            <person name="Wang Z."/>
            <person name="Sha Y."/>
            <person name="Zhang B."/>
            <person name="Wu H."/>
            <person name="Tang D."/>
            <person name="Shen Q."/>
            <person name="Xue P."/>
            <person name="Zou S."/>
            <person name="Wang X."/>
            <person name="Liu X."/>
            <person name="Wang F."/>
            <person name="Yang Y."/>
            <person name="An X."/>
            <person name="Dong Z."/>
            <person name="Zhang K."/>
            <person name="Zhang X."/>
            <person name="Luo M.C."/>
            <person name="Dvorak J."/>
            <person name="Tong Y."/>
            <person name="Wang J."/>
            <person name="Yang H."/>
            <person name="Li Z."/>
            <person name="Wang D."/>
            <person name="Zhang A."/>
            <person name="Wang J."/>
        </authorList>
    </citation>
    <scope>NUCLEOTIDE SEQUENCE</scope>
    <source>
        <strain evidence="3">cv. G1812</strain>
    </source>
</reference>
<evidence type="ECO:0000313" key="2">
    <source>
        <dbReference type="EnsemblPlants" id="TuG1812G0400002171.01.T01"/>
    </source>
</evidence>
<organism evidence="2 3">
    <name type="scientific">Triticum urartu</name>
    <name type="common">Red wild einkorn</name>
    <name type="synonym">Crithodium urartu</name>
    <dbReference type="NCBI Taxonomy" id="4572"/>
    <lineage>
        <taxon>Eukaryota</taxon>
        <taxon>Viridiplantae</taxon>
        <taxon>Streptophyta</taxon>
        <taxon>Embryophyta</taxon>
        <taxon>Tracheophyta</taxon>
        <taxon>Spermatophyta</taxon>
        <taxon>Magnoliopsida</taxon>
        <taxon>Liliopsida</taxon>
        <taxon>Poales</taxon>
        <taxon>Poaceae</taxon>
        <taxon>BOP clade</taxon>
        <taxon>Pooideae</taxon>
        <taxon>Triticodae</taxon>
        <taxon>Triticeae</taxon>
        <taxon>Triticinae</taxon>
        <taxon>Triticum</taxon>
    </lineage>
</organism>
<accession>A0A8R7U8T1</accession>
<dbReference type="EnsemblPlants" id="TuG1812G0400002171.01.T01">
    <property type="protein sequence ID" value="TuG1812G0400002171.01.T01"/>
    <property type="gene ID" value="TuG1812G0400002171.01"/>
</dbReference>
<proteinExistence type="predicted"/>
<evidence type="ECO:0000313" key="3">
    <source>
        <dbReference type="Proteomes" id="UP000015106"/>
    </source>
</evidence>
<reference evidence="2" key="2">
    <citation type="submission" date="2018-03" db="EMBL/GenBank/DDBJ databases">
        <title>The Triticum urartu genome reveals the dynamic nature of wheat genome evolution.</title>
        <authorList>
            <person name="Ling H."/>
            <person name="Ma B."/>
            <person name="Shi X."/>
            <person name="Liu H."/>
            <person name="Dong L."/>
            <person name="Sun H."/>
            <person name="Cao Y."/>
            <person name="Gao Q."/>
            <person name="Zheng S."/>
            <person name="Li Y."/>
            <person name="Yu Y."/>
            <person name="Du H."/>
            <person name="Qi M."/>
            <person name="Li Y."/>
            <person name="Yu H."/>
            <person name="Cui Y."/>
            <person name="Wang N."/>
            <person name="Chen C."/>
            <person name="Wu H."/>
            <person name="Zhao Y."/>
            <person name="Zhang J."/>
            <person name="Li Y."/>
            <person name="Zhou W."/>
            <person name="Zhang B."/>
            <person name="Hu W."/>
            <person name="Eijk M."/>
            <person name="Tang J."/>
            <person name="Witsenboer H."/>
            <person name="Zhao S."/>
            <person name="Li Z."/>
            <person name="Zhang A."/>
            <person name="Wang D."/>
            <person name="Liang C."/>
        </authorList>
    </citation>
    <scope>NUCLEOTIDE SEQUENCE [LARGE SCALE GENOMIC DNA]</scope>
    <source>
        <strain evidence="2">cv. G1812</strain>
    </source>
</reference>
<feature type="compositionally biased region" description="Basic and acidic residues" evidence="1">
    <location>
        <begin position="110"/>
        <end position="122"/>
    </location>
</feature>
<feature type="compositionally biased region" description="Basic residues" evidence="1">
    <location>
        <begin position="61"/>
        <end position="73"/>
    </location>
</feature>
<dbReference type="Gramene" id="TuG1812G0400002171.01.T01">
    <property type="protein sequence ID" value="TuG1812G0400002171.01.T01"/>
    <property type="gene ID" value="TuG1812G0400002171.01"/>
</dbReference>
<protein>
    <submittedName>
        <fullName evidence="2">Uncharacterized protein</fullName>
    </submittedName>
</protein>
<dbReference type="AlphaFoldDB" id="A0A8R7U8T1"/>
<name>A0A8R7U8T1_TRIUA</name>
<sequence length="137" mass="15761">PECRVPRAGRVHIRRSNHARSLPHSLSYPKLQWVPIPCGSEISHTSCATATLWSCRPAVARRRHHRTASRRPPPRFPLYLMESQLPPPRRRSWTLVFEIERTSCKAAKPRGQELDTHGECRPRGFWPRGAPSARIHP</sequence>
<reference evidence="2" key="3">
    <citation type="submission" date="2022-06" db="UniProtKB">
        <authorList>
            <consortium name="EnsemblPlants"/>
        </authorList>
    </citation>
    <scope>IDENTIFICATION</scope>
</reference>
<evidence type="ECO:0000256" key="1">
    <source>
        <dbReference type="SAM" id="MobiDB-lite"/>
    </source>
</evidence>